<evidence type="ECO:0000313" key="2">
    <source>
        <dbReference type="EMBL" id="AHH97797.1"/>
    </source>
</evidence>
<dbReference type="OrthoDB" id="2379772at2"/>
<feature type="domain" description="NYN" evidence="1">
    <location>
        <begin position="2"/>
        <end position="143"/>
    </location>
</feature>
<dbReference type="STRING" id="1449976.KALB_4435"/>
<evidence type="ECO:0000259" key="1">
    <source>
        <dbReference type="Pfam" id="PF01936"/>
    </source>
</evidence>
<dbReference type="EMBL" id="CP007155">
    <property type="protein sequence ID" value="AHH97797.1"/>
    <property type="molecule type" value="Genomic_DNA"/>
</dbReference>
<reference evidence="2 3" key="1">
    <citation type="journal article" date="2014" name="BMC Genomics">
        <title>Complete genome sequence of producer of the glycopeptide antibiotic Aculeximycin Kutzneria albida DSM 43870T, a representative of minor genus of Pseudonocardiaceae.</title>
        <authorList>
            <person name="Rebets Y."/>
            <person name="Tokovenko B."/>
            <person name="Lushchyk I."/>
            <person name="Ruckert C."/>
            <person name="Zaburannyi N."/>
            <person name="Bechthold A."/>
            <person name="Kalinowski J."/>
            <person name="Luzhetskyy A."/>
        </authorList>
    </citation>
    <scope>NUCLEOTIDE SEQUENCE [LARGE SCALE GENOMIC DNA]</scope>
    <source>
        <strain evidence="2">DSM 43870</strain>
    </source>
</reference>
<proteinExistence type="predicted"/>
<dbReference type="eggNOG" id="COG1432">
    <property type="taxonomic scope" value="Bacteria"/>
</dbReference>
<dbReference type="AlphaFoldDB" id="W5WA48"/>
<keyword evidence="3" id="KW-1185">Reference proteome</keyword>
<accession>W5WA48</accession>
<dbReference type="RefSeq" id="WP_025357855.1">
    <property type="nucleotide sequence ID" value="NZ_CP007155.1"/>
</dbReference>
<dbReference type="SUPFAM" id="SSF50249">
    <property type="entry name" value="Nucleic acid-binding proteins"/>
    <property type="match status" value="1"/>
</dbReference>
<dbReference type="GO" id="GO:0004540">
    <property type="term" value="F:RNA nuclease activity"/>
    <property type="evidence" value="ECO:0007669"/>
    <property type="project" value="InterPro"/>
</dbReference>
<dbReference type="HOGENOM" id="CLU_1037404_0_0_11"/>
<dbReference type="KEGG" id="kal:KALB_4435"/>
<name>W5WA48_9PSEU</name>
<dbReference type="InterPro" id="IPR021139">
    <property type="entry name" value="NYN"/>
</dbReference>
<dbReference type="Pfam" id="PF01936">
    <property type="entry name" value="NYN"/>
    <property type="match status" value="1"/>
</dbReference>
<dbReference type="Gene3D" id="3.40.50.1010">
    <property type="entry name" value="5'-nuclease"/>
    <property type="match status" value="1"/>
</dbReference>
<organism evidence="2 3">
    <name type="scientific">Kutzneria albida DSM 43870</name>
    <dbReference type="NCBI Taxonomy" id="1449976"/>
    <lineage>
        <taxon>Bacteria</taxon>
        <taxon>Bacillati</taxon>
        <taxon>Actinomycetota</taxon>
        <taxon>Actinomycetes</taxon>
        <taxon>Pseudonocardiales</taxon>
        <taxon>Pseudonocardiaceae</taxon>
        <taxon>Kutzneria</taxon>
    </lineage>
</organism>
<dbReference type="InterPro" id="IPR012340">
    <property type="entry name" value="NA-bd_OB-fold"/>
</dbReference>
<gene>
    <name evidence="2" type="ORF">KALB_4435</name>
</gene>
<evidence type="ECO:0000313" key="3">
    <source>
        <dbReference type="Proteomes" id="UP000019225"/>
    </source>
</evidence>
<sequence>MRIGVFYDGTWFAHVSEYFATAHPQGSPIALEGLHDALRWRAHTSSGQPLADCQVSEAHYVRGRRAAPSPAFDAVLANAGVLRHDLELYHGREKGVDVYLALEAWDRATNAPLDQVVLITGDADFVPLVRRLTGRGIAVLVPVVDTHPGALAADRAQLRTAPLLQSTASDAPSWHELFAPCETVGYPLRSPWLGGAPGQRWRGTVTGWRPGQTHGFITDTEGGSWYVSREDIPRGFDALPLNARVSFAGSPIPSPGRDYPRAHSIRFG</sequence>
<protein>
    <recommendedName>
        <fullName evidence="1">NYN domain-containing protein</fullName>
    </recommendedName>
</protein>
<dbReference type="CDD" id="cd18722">
    <property type="entry name" value="PIN_NicB-like"/>
    <property type="match status" value="1"/>
</dbReference>
<dbReference type="Proteomes" id="UP000019225">
    <property type="component" value="Chromosome"/>
</dbReference>